<evidence type="ECO:0000313" key="3">
    <source>
        <dbReference type="Proteomes" id="UP000000374"/>
    </source>
</evidence>
<proteinExistence type="predicted"/>
<sequence>MASNYEAISDENRRRYGTDIGRIGPMLLADRYDDRTHFIFELLQNAEDALGRRGDSVGPRKVTFELTSTRLTRSHFGRPFDETDVRGVCGIAESTKDKFSIGRFGIGFKSVYTFTDRPEIHSGDEDFAIANYVQPQRADRTDRKAGETQIVLPLKADDDTAQQEISAGFRHLGPGALLFLRHIEEINWSVDGGASGLYLHNVTKEFGENVRLITVIGQETGKVEVDQNWLVFHREVFTEAKEKVGRVEIAFSLVAIKDAPGRWSVQPVAASPLVVFFPTVVPTNLGFLVQGPYRTTPSRDNIPRGEPWNQHLVKETSSLLVEAMRWMRDKGCWTRPPCAACRSTARSSPMARCSLPSSEPSGRRSWTSRCCRASMATLSRLRKRNSRARRNCATCSTPNRSSCCLAPRRRRG</sequence>
<dbReference type="InterPro" id="IPR036890">
    <property type="entry name" value="HATPase_C_sf"/>
</dbReference>
<evidence type="ECO:0000313" key="2">
    <source>
        <dbReference type="EMBL" id="ABM58357.1"/>
    </source>
</evidence>
<dbReference type="InterPro" id="IPR052957">
    <property type="entry name" value="Auxin_embryo_med"/>
</dbReference>
<dbReference type="PANTHER" id="PTHR32387">
    <property type="entry name" value="WU:FJ29H11"/>
    <property type="match status" value="1"/>
</dbReference>
<dbReference type="InterPro" id="IPR058210">
    <property type="entry name" value="SACS/Nov_dom"/>
</dbReference>
<accession>A1WL50</accession>
<dbReference type="eggNOG" id="COG0326">
    <property type="taxonomic scope" value="Bacteria"/>
</dbReference>
<dbReference type="RefSeq" id="WP_011810358.1">
    <property type="nucleotide sequence ID" value="NC_008786.1"/>
</dbReference>
<organism evidence="2 3">
    <name type="scientific">Verminephrobacter eiseniae (strain EF01-2)</name>
    <dbReference type="NCBI Taxonomy" id="391735"/>
    <lineage>
        <taxon>Bacteria</taxon>
        <taxon>Pseudomonadati</taxon>
        <taxon>Pseudomonadota</taxon>
        <taxon>Betaproteobacteria</taxon>
        <taxon>Burkholderiales</taxon>
        <taxon>Comamonadaceae</taxon>
        <taxon>Verminephrobacter</taxon>
    </lineage>
</organism>
<dbReference type="SUPFAM" id="SSF55874">
    <property type="entry name" value="ATPase domain of HSP90 chaperone/DNA topoisomerase II/histidine kinase"/>
    <property type="match status" value="1"/>
</dbReference>
<gene>
    <name evidence="2" type="ordered locus">Veis_2613</name>
</gene>
<dbReference type="STRING" id="391735.Veis_2613"/>
<feature type="domain" description="Sacsin/Nov" evidence="1">
    <location>
        <begin position="78"/>
        <end position="129"/>
    </location>
</feature>
<dbReference type="Gene3D" id="3.30.565.10">
    <property type="entry name" value="Histidine kinase-like ATPase, C-terminal domain"/>
    <property type="match status" value="1"/>
</dbReference>
<dbReference type="NCBIfam" id="NF047352">
    <property type="entry name" value="P_loop_sacsin"/>
    <property type="match status" value="1"/>
</dbReference>
<reference evidence="3" key="1">
    <citation type="submission" date="2006-12" db="EMBL/GenBank/DDBJ databases">
        <title>Complete sequence of chromosome 1 of Verminephrobacter eiseniae EF01-2.</title>
        <authorList>
            <person name="Copeland A."/>
            <person name="Lucas S."/>
            <person name="Lapidus A."/>
            <person name="Barry K."/>
            <person name="Detter J.C."/>
            <person name="Glavina del Rio T."/>
            <person name="Dalin E."/>
            <person name="Tice H."/>
            <person name="Pitluck S."/>
            <person name="Chertkov O."/>
            <person name="Brettin T."/>
            <person name="Bruce D."/>
            <person name="Han C."/>
            <person name="Tapia R."/>
            <person name="Gilna P."/>
            <person name="Schmutz J."/>
            <person name="Larimer F."/>
            <person name="Land M."/>
            <person name="Hauser L."/>
            <person name="Kyrpides N."/>
            <person name="Kim E."/>
            <person name="Stahl D."/>
            <person name="Richardson P."/>
        </authorList>
    </citation>
    <scope>NUCLEOTIDE SEQUENCE [LARGE SCALE GENOMIC DNA]</scope>
    <source>
        <strain evidence="3">EF01-2</strain>
    </source>
</reference>
<keyword evidence="3" id="KW-1185">Reference proteome</keyword>
<dbReference type="GeneID" id="88183064"/>
<dbReference type="Proteomes" id="UP000000374">
    <property type="component" value="Chromosome"/>
</dbReference>
<dbReference type="KEGG" id="vei:Veis_2613"/>
<name>A1WL50_VEREI</name>
<dbReference type="PANTHER" id="PTHR32387:SF0">
    <property type="entry name" value="PROTEIN NO VEIN"/>
    <property type="match status" value="1"/>
</dbReference>
<protein>
    <recommendedName>
        <fullName evidence="1">Sacsin/Nov domain-containing protein</fullName>
    </recommendedName>
</protein>
<dbReference type="AlphaFoldDB" id="A1WL50"/>
<evidence type="ECO:0000259" key="1">
    <source>
        <dbReference type="Pfam" id="PF25794"/>
    </source>
</evidence>
<dbReference type="EMBL" id="CP000542">
    <property type="protein sequence ID" value="ABM58357.1"/>
    <property type="molecule type" value="Genomic_DNA"/>
</dbReference>
<dbReference type="Pfam" id="PF25794">
    <property type="entry name" value="SACS"/>
    <property type="match status" value="1"/>
</dbReference>
<dbReference type="HOGENOM" id="CLU_667197_0_0_4"/>